<evidence type="ECO:0000256" key="1">
    <source>
        <dbReference type="ARBA" id="ARBA00003330"/>
    </source>
</evidence>
<dbReference type="PANTHER" id="PTHR42801:SF4">
    <property type="entry name" value="AHPC_TSA FAMILY PROTEIN"/>
    <property type="match status" value="1"/>
</dbReference>
<comment type="similarity">
    <text evidence="10">Belongs to the peroxiredoxin family. BCP/PrxQ subfamily.</text>
</comment>
<protein>
    <recommendedName>
        <fullName evidence="3">thioredoxin-dependent peroxiredoxin</fullName>
        <ecNumber evidence="3">1.11.1.24</ecNumber>
    </recommendedName>
    <alternativeName>
        <fullName evidence="9">Thioredoxin peroxidase</fullName>
    </alternativeName>
    <alternativeName>
        <fullName evidence="11">Thioredoxin-dependent peroxiredoxin Bcp</fullName>
    </alternativeName>
</protein>
<dbReference type="GO" id="GO:0005737">
    <property type="term" value="C:cytoplasm"/>
    <property type="evidence" value="ECO:0007669"/>
    <property type="project" value="TreeGrafter"/>
</dbReference>
<proteinExistence type="inferred from homology"/>
<organism evidence="15 16">
    <name type="scientific">Rufibacter quisquiliarum</name>
    <dbReference type="NCBI Taxonomy" id="1549639"/>
    <lineage>
        <taxon>Bacteria</taxon>
        <taxon>Pseudomonadati</taxon>
        <taxon>Bacteroidota</taxon>
        <taxon>Cytophagia</taxon>
        <taxon>Cytophagales</taxon>
        <taxon>Hymenobacteraceae</taxon>
        <taxon>Rufibacter</taxon>
    </lineage>
</organism>
<keyword evidence="4 15" id="KW-0575">Peroxidase</keyword>
<dbReference type="RefSeq" id="WP_182514510.1">
    <property type="nucleotide sequence ID" value="NZ_JACJIQ010000029.1"/>
</dbReference>
<dbReference type="InterPro" id="IPR024706">
    <property type="entry name" value="Peroxiredoxin_AhpC-typ"/>
</dbReference>
<dbReference type="Gene3D" id="3.40.30.10">
    <property type="entry name" value="Glutaredoxin"/>
    <property type="match status" value="1"/>
</dbReference>
<dbReference type="FunFam" id="3.40.30.10:FF:000007">
    <property type="entry name" value="Thioredoxin-dependent thiol peroxidase"/>
    <property type="match status" value="1"/>
</dbReference>
<dbReference type="InterPro" id="IPR050924">
    <property type="entry name" value="Peroxiredoxin_BCP/PrxQ"/>
</dbReference>
<dbReference type="PANTHER" id="PTHR42801">
    <property type="entry name" value="THIOREDOXIN-DEPENDENT PEROXIDE REDUCTASE"/>
    <property type="match status" value="1"/>
</dbReference>
<evidence type="ECO:0000256" key="7">
    <source>
        <dbReference type="ARBA" id="ARBA00023157"/>
    </source>
</evidence>
<evidence type="ECO:0000256" key="8">
    <source>
        <dbReference type="ARBA" id="ARBA00023284"/>
    </source>
</evidence>
<keyword evidence="6 15" id="KW-0560">Oxidoreductase</keyword>
<dbReference type="CDD" id="cd03017">
    <property type="entry name" value="PRX_BCP"/>
    <property type="match status" value="1"/>
</dbReference>
<keyword evidence="7" id="KW-1015">Disulfide bond</keyword>
<reference evidence="15 16" key="1">
    <citation type="submission" date="2020-08" db="EMBL/GenBank/DDBJ databases">
        <title>Genomic Encyclopedia of Type Strains, Phase IV (KMG-IV): sequencing the most valuable type-strain genomes for metagenomic binning, comparative biology and taxonomic classification.</title>
        <authorList>
            <person name="Goeker M."/>
        </authorList>
    </citation>
    <scope>NUCLEOTIDE SEQUENCE [LARGE SCALE GENOMIC DNA]</scope>
    <source>
        <strain evidence="15 16">DSM 29854</strain>
    </source>
</reference>
<dbReference type="AlphaFoldDB" id="A0A839GY52"/>
<dbReference type="InterPro" id="IPR000866">
    <property type="entry name" value="AhpC/TSA"/>
</dbReference>
<dbReference type="SUPFAM" id="SSF52833">
    <property type="entry name" value="Thioredoxin-like"/>
    <property type="match status" value="1"/>
</dbReference>
<keyword evidence="16" id="KW-1185">Reference proteome</keyword>
<evidence type="ECO:0000256" key="4">
    <source>
        <dbReference type="ARBA" id="ARBA00022559"/>
    </source>
</evidence>
<comment type="subunit">
    <text evidence="2">Monomer.</text>
</comment>
<evidence type="ECO:0000256" key="2">
    <source>
        <dbReference type="ARBA" id="ARBA00011245"/>
    </source>
</evidence>
<evidence type="ECO:0000256" key="12">
    <source>
        <dbReference type="ARBA" id="ARBA00049091"/>
    </source>
</evidence>
<evidence type="ECO:0000256" key="6">
    <source>
        <dbReference type="ARBA" id="ARBA00023002"/>
    </source>
</evidence>
<comment type="caution">
    <text evidence="15">The sequence shown here is derived from an EMBL/GenBank/DDBJ whole genome shotgun (WGS) entry which is preliminary data.</text>
</comment>
<comment type="catalytic activity">
    <reaction evidence="12">
        <text>a hydroperoxide + [thioredoxin]-dithiol = an alcohol + [thioredoxin]-disulfide + H2O</text>
        <dbReference type="Rhea" id="RHEA:62620"/>
        <dbReference type="Rhea" id="RHEA-COMP:10698"/>
        <dbReference type="Rhea" id="RHEA-COMP:10700"/>
        <dbReference type="ChEBI" id="CHEBI:15377"/>
        <dbReference type="ChEBI" id="CHEBI:29950"/>
        <dbReference type="ChEBI" id="CHEBI:30879"/>
        <dbReference type="ChEBI" id="CHEBI:35924"/>
        <dbReference type="ChEBI" id="CHEBI:50058"/>
        <dbReference type="EC" id="1.11.1.24"/>
    </reaction>
</comment>
<evidence type="ECO:0000256" key="5">
    <source>
        <dbReference type="ARBA" id="ARBA00022862"/>
    </source>
</evidence>
<evidence type="ECO:0000313" key="15">
    <source>
        <dbReference type="EMBL" id="MBA9079757.1"/>
    </source>
</evidence>
<evidence type="ECO:0000256" key="9">
    <source>
        <dbReference type="ARBA" id="ARBA00032824"/>
    </source>
</evidence>
<name>A0A839GY52_9BACT</name>
<dbReference type="Pfam" id="PF00578">
    <property type="entry name" value="AhpC-TSA"/>
    <property type="match status" value="1"/>
</dbReference>
<dbReference type="InterPro" id="IPR013766">
    <property type="entry name" value="Thioredoxin_domain"/>
</dbReference>
<evidence type="ECO:0000259" key="14">
    <source>
        <dbReference type="PROSITE" id="PS51352"/>
    </source>
</evidence>
<gene>
    <name evidence="15" type="ORF">FHS90_004497</name>
</gene>
<dbReference type="NCBIfam" id="NF006960">
    <property type="entry name" value="PRK09437.1"/>
    <property type="match status" value="1"/>
</dbReference>
<dbReference type="GO" id="GO:0045454">
    <property type="term" value="P:cell redox homeostasis"/>
    <property type="evidence" value="ECO:0007669"/>
    <property type="project" value="TreeGrafter"/>
</dbReference>
<dbReference type="PROSITE" id="PS51352">
    <property type="entry name" value="THIOREDOXIN_2"/>
    <property type="match status" value="1"/>
</dbReference>
<evidence type="ECO:0000256" key="13">
    <source>
        <dbReference type="PIRSR" id="PIRSR000239-1"/>
    </source>
</evidence>
<evidence type="ECO:0000256" key="10">
    <source>
        <dbReference type="ARBA" id="ARBA00038489"/>
    </source>
</evidence>
<sequence>MLEVGQAAPDFEARDQDGNTVKLSDFKGKKVVLYFYPKDDTPGCTAQACSLRDNYEALLAKGFVVLGVSVDDEKKHRKFIDKYNLPFPLLADTEKDIVEKYGVWQEKSMYGRKYMGTLRYTFVVDEEGRISEIITKVDTKKHAEQLLK</sequence>
<comment type="function">
    <text evidence="1">Thiol-specific peroxidase that catalyzes the reduction of hydrogen peroxide and organic hydroperoxides to water and alcohols, respectively. Plays a role in cell protection against oxidative stress by detoxifying peroxides and as sensor of hydrogen peroxide-mediated signaling events.</text>
</comment>
<keyword evidence="5" id="KW-0049">Antioxidant</keyword>
<feature type="active site" description="Cysteine sulfenic acid (-SOH) intermediate; for peroxidase activity" evidence="13">
    <location>
        <position position="44"/>
    </location>
</feature>
<evidence type="ECO:0000313" key="16">
    <source>
        <dbReference type="Proteomes" id="UP000563094"/>
    </source>
</evidence>
<evidence type="ECO:0000256" key="3">
    <source>
        <dbReference type="ARBA" id="ARBA00013017"/>
    </source>
</evidence>
<dbReference type="PIRSF" id="PIRSF000239">
    <property type="entry name" value="AHPC"/>
    <property type="match status" value="1"/>
</dbReference>
<dbReference type="GO" id="GO:0034599">
    <property type="term" value="P:cellular response to oxidative stress"/>
    <property type="evidence" value="ECO:0007669"/>
    <property type="project" value="TreeGrafter"/>
</dbReference>
<feature type="domain" description="Thioredoxin" evidence="14">
    <location>
        <begin position="2"/>
        <end position="148"/>
    </location>
</feature>
<dbReference type="EMBL" id="JACJIQ010000029">
    <property type="protein sequence ID" value="MBA9079757.1"/>
    <property type="molecule type" value="Genomic_DNA"/>
</dbReference>
<dbReference type="EC" id="1.11.1.24" evidence="3"/>
<accession>A0A839GY52</accession>
<evidence type="ECO:0000256" key="11">
    <source>
        <dbReference type="ARBA" id="ARBA00042639"/>
    </source>
</evidence>
<dbReference type="GO" id="GO:0008379">
    <property type="term" value="F:thioredoxin peroxidase activity"/>
    <property type="evidence" value="ECO:0007669"/>
    <property type="project" value="TreeGrafter"/>
</dbReference>
<dbReference type="Proteomes" id="UP000563094">
    <property type="component" value="Unassembled WGS sequence"/>
</dbReference>
<keyword evidence="8" id="KW-0676">Redox-active center</keyword>
<dbReference type="InterPro" id="IPR036249">
    <property type="entry name" value="Thioredoxin-like_sf"/>
</dbReference>